<accession>A0A6I2V0V0</accession>
<dbReference type="InterPro" id="IPR001347">
    <property type="entry name" value="SIS_dom"/>
</dbReference>
<dbReference type="Gene3D" id="3.40.50.10490">
    <property type="entry name" value="Glucose-6-phosphate isomerase like protein, domain 1"/>
    <property type="match status" value="1"/>
</dbReference>
<sequence>MVKASVSQKVDELTERYPALAVCGKDLHEAVEMICESYRGGHKLIACGNGGSASDAEHIVGELMKGFLLPRRLDAAMAQKMREVCPEEADYFLENLQGALPALSLVNQVALNTAFANDQAPDLSFAQQILGMGNPGDVLLAISTSGNSKNVLYALQMAKVKGVKTIALTGRSGGKIYSRRLADVTIRVPDEETYRIQELHLPVYHMLCIAAEEEFFGRESQ</sequence>
<dbReference type="PANTHER" id="PTHR30390">
    <property type="entry name" value="SEDOHEPTULOSE 7-PHOSPHATE ISOMERASE / DNAA INITIATOR-ASSOCIATING FACTOR FOR REPLICATION INITIATION"/>
    <property type="match status" value="1"/>
</dbReference>
<dbReference type="AlphaFoldDB" id="A0A6I2V0V0"/>
<dbReference type="PROSITE" id="PS51464">
    <property type="entry name" value="SIS"/>
    <property type="match status" value="1"/>
</dbReference>
<organism evidence="2 3">
    <name type="scientific">Selenomonas montiformis</name>
    <dbReference type="NCBI Taxonomy" id="2652285"/>
    <lineage>
        <taxon>Bacteria</taxon>
        <taxon>Bacillati</taxon>
        <taxon>Bacillota</taxon>
        <taxon>Negativicutes</taxon>
        <taxon>Selenomonadales</taxon>
        <taxon>Selenomonadaceae</taxon>
        <taxon>Selenomonas</taxon>
    </lineage>
</organism>
<protein>
    <submittedName>
        <fullName evidence="2">SIS domain-containing protein</fullName>
    </submittedName>
</protein>
<dbReference type="RefSeq" id="WP_154621740.1">
    <property type="nucleotide sequence ID" value="NZ_VUNL01000021.1"/>
</dbReference>
<dbReference type="SUPFAM" id="SSF53697">
    <property type="entry name" value="SIS domain"/>
    <property type="match status" value="1"/>
</dbReference>
<name>A0A6I2V0V0_9FIRM</name>
<dbReference type="CDD" id="cd05006">
    <property type="entry name" value="SIS_GmhA"/>
    <property type="match status" value="1"/>
</dbReference>
<dbReference type="Proteomes" id="UP000430222">
    <property type="component" value="Unassembled WGS sequence"/>
</dbReference>
<dbReference type="GO" id="GO:1901135">
    <property type="term" value="P:carbohydrate derivative metabolic process"/>
    <property type="evidence" value="ECO:0007669"/>
    <property type="project" value="InterPro"/>
</dbReference>
<feature type="domain" description="SIS" evidence="1">
    <location>
        <begin position="34"/>
        <end position="221"/>
    </location>
</feature>
<evidence type="ECO:0000313" key="3">
    <source>
        <dbReference type="Proteomes" id="UP000430222"/>
    </source>
</evidence>
<dbReference type="GO" id="GO:0097367">
    <property type="term" value="F:carbohydrate derivative binding"/>
    <property type="evidence" value="ECO:0007669"/>
    <property type="project" value="InterPro"/>
</dbReference>
<dbReference type="Pfam" id="PF13580">
    <property type="entry name" value="SIS_2"/>
    <property type="match status" value="2"/>
</dbReference>
<reference evidence="2 3" key="1">
    <citation type="submission" date="2019-08" db="EMBL/GenBank/DDBJ databases">
        <title>In-depth cultivation of the pig gut microbiome towards novel bacterial diversity and tailored functional studies.</title>
        <authorList>
            <person name="Wylensek D."/>
            <person name="Hitch T.C.A."/>
            <person name="Clavel T."/>
        </authorList>
    </citation>
    <scope>NUCLEOTIDE SEQUENCE [LARGE SCALE GENOMIC DNA]</scope>
    <source>
        <strain evidence="3">WCA-380-WT-3B3</strain>
    </source>
</reference>
<evidence type="ECO:0000313" key="2">
    <source>
        <dbReference type="EMBL" id="MSV25974.1"/>
    </source>
</evidence>
<dbReference type="InterPro" id="IPR050099">
    <property type="entry name" value="SIS_GmhA/DiaA_subfam"/>
</dbReference>
<comment type="caution">
    <text evidence="2">The sequence shown here is derived from an EMBL/GenBank/DDBJ whole genome shotgun (WGS) entry which is preliminary data.</text>
</comment>
<proteinExistence type="predicted"/>
<keyword evidence="3" id="KW-1185">Reference proteome</keyword>
<dbReference type="InterPro" id="IPR046348">
    <property type="entry name" value="SIS_dom_sf"/>
</dbReference>
<dbReference type="InterPro" id="IPR035461">
    <property type="entry name" value="GmhA/DiaA"/>
</dbReference>
<gene>
    <name evidence="2" type="ORF">FYJ78_12530</name>
</gene>
<dbReference type="PANTHER" id="PTHR30390:SF6">
    <property type="entry name" value="DNAA INITIATOR-ASSOCIATING PROTEIN DIAA"/>
    <property type="match status" value="1"/>
</dbReference>
<evidence type="ECO:0000259" key="1">
    <source>
        <dbReference type="PROSITE" id="PS51464"/>
    </source>
</evidence>
<dbReference type="EMBL" id="VUNL01000021">
    <property type="protein sequence ID" value="MSV25974.1"/>
    <property type="molecule type" value="Genomic_DNA"/>
</dbReference>